<dbReference type="AlphaFoldDB" id="A0A6B0V3L2"/>
<reference evidence="2" key="1">
    <citation type="submission" date="2019-12" db="EMBL/GenBank/DDBJ databases">
        <title>An insight into the sialome of adult female Ixodes ricinus ticks feeding for 6 days.</title>
        <authorList>
            <person name="Perner J."/>
            <person name="Ribeiro J.M.C."/>
        </authorList>
    </citation>
    <scope>NUCLEOTIDE SEQUENCE</scope>
    <source>
        <strain evidence="2">Semi-engorged</strain>
        <tissue evidence="2">Salivary glands</tissue>
    </source>
</reference>
<accession>A0A6B0V3L2</accession>
<keyword evidence="1" id="KW-0732">Signal</keyword>
<evidence type="ECO:0000313" key="2">
    <source>
        <dbReference type="EMBL" id="MXU96599.1"/>
    </source>
</evidence>
<evidence type="ECO:0000256" key="1">
    <source>
        <dbReference type="SAM" id="SignalP"/>
    </source>
</evidence>
<organism evidence="2">
    <name type="scientific">Ixodes ricinus</name>
    <name type="common">Common tick</name>
    <name type="synonym">Acarus ricinus</name>
    <dbReference type="NCBI Taxonomy" id="34613"/>
    <lineage>
        <taxon>Eukaryota</taxon>
        <taxon>Metazoa</taxon>
        <taxon>Ecdysozoa</taxon>
        <taxon>Arthropoda</taxon>
        <taxon>Chelicerata</taxon>
        <taxon>Arachnida</taxon>
        <taxon>Acari</taxon>
        <taxon>Parasitiformes</taxon>
        <taxon>Ixodida</taxon>
        <taxon>Ixodoidea</taxon>
        <taxon>Ixodidae</taxon>
        <taxon>Ixodinae</taxon>
        <taxon>Ixodes</taxon>
    </lineage>
</organism>
<protein>
    <submittedName>
        <fullName evidence="2">Putative secreted protein</fullName>
    </submittedName>
</protein>
<name>A0A6B0V3L2_IXORI</name>
<sequence length="221" mass="24007">MRFESLRFFCCNVLTFFFSCCTSFADSCTFCLYHSFVGEVCRGETSAAPSKTGSSGEGISRLLGGARFLFSGFCRCAGNAANLVGMLPARSLVVCPVLSKQSASKCVEHKTSFFFGVQPSRLTARSHALRNSTSLGNLKSTTMFHSVSMSPGGKWEMLVRANASVIANICVGKRASEARYLHVKSYPRCLLHAIRAAKCCARAHHRLQKRSQSSPTAASFD</sequence>
<feature type="chain" id="PRO_5025636945" evidence="1">
    <location>
        <begin position="26"/>
        <end position="221"/>
    </location>
</feature>
<proteinExistence type="predicted"/>
<feature type="signal peptide" evidence="1">
    <location>
        <begin position="1"/>
        <end position="25"/>
    </location>
</feature>
<dbReference type="PROSITE" id="PS51257">
    <property type="entry name" value="PROKAR_LIPOPROTEIN"/>
    <property type="match status" value="1"/>
</dbReference>
<dbReference type="EMBL" id="GIFC01014516">
    <property type="protein sequence ID" value="MXU96599.1"/>
    <property type="molecule type" value="Transcribed_RNA"/>
</dbReference>